<dbReference type="Pfam" id="PF08443">
    <property type="entry name" value="RimK"/>
    <property type="match status" value="1"/>
</dbReference>
<evidence type="ECO:0000259" key="2">
    <source>
        <dbReference type="PROSITE" id="PS50975"/>
    </source>
</evidence>
<protein>
    <submittedName>
        <fullName evidence="4">Alpha-aminoadipate--lysW ligase lysX</fullName>
        <ecNumber evidence="4">6.3.2.-</ecNumber>
    </submittedName>
</protein>
<dbReference type="Gene3D" id="3.40.50.20">
    <property type="match status" value="1"/>
</dbReference>
<evidence type="ECO:0000256" key="1">
    <source>
        <dbReference type="PROSITE-ProRule" id="PRU00409"/>
    </source>
</evidence>
<keyword evidence="5" id="KW-1185">Reference proteome</keyword>
<dbReference type="GO" id="GO:0018169">
    <property type="term" value="F:ribosomal S6-glutamic acid ligase activity"/>
    <property type="evidence" value="ECO:0007669"/>
    <property type="project" value="TreeGrafter"/>
</dbReference>
<dbReference type="AlphaFoldDB" id="A0A3N4CW13"/>
<accession>A0A3N4CW13</accession>
<evidence type="ECO:0000313" key="5">
    <source>
        <dbReference type="Proteomes" id="UP000273044"/>
    </source>
</evidence>
<evidence type="ECO:0000313" key="4">
    <source>
        <dbReference type="EMBL" id="VEH69683.1"/>
    </source>
</evidence>
<dbReference type="OrthoDB" id="4528317at2"/>
<proteinExistence type="predicted"/>
<dbReference type="RefSeq" id="WP_014846079.1">
    <property type="nucleotide sequence ID" value="NZ_CAJZDL010000004.1"/>
</dbReference>
<dbReference type="SUPFAM" id="SSF56059">
    <property type="entry name" value="Glutathione synthetase ATP-binding domain-like"/>
    <property type="match status" value="1"/>
</dbReference>
<dbReference type="GO" id="GO:0009432">
    <property type="term" value="P:SOS response"/>
    <property type="evidence" value="ECO:0007669"/>
    <property type="project" value="TreeGrafter"/>
</dbReference>
<keyword evidence="1" id="KW-0547">Nucleotide-binding</keyword>
<dbReference type="Proteomes" id="UP000273044">
    <property type="component" value="Chromosome"/>
</dbReference>
<dbReference type="OMA" id="HDAWVLK"/>
<sequence length="264" mass="29078">MTTRVLTLVDRRYRSQAQPSGMIAALRDRGAHVEELDETQCTTDEWRDVLVRVDVAVARGRRPGTLAVLADVAASGIPVVDTAAAVEQVRDKRIMTRLLRDTGLARPRTVICSPEDLAGVDLEYPIIVKPVFGDNAEGIVVLEEPADLLRLRWCDPELIAQEYRPGSGADLKLYVIEDFIAAVRRPSPISPCTARSLGGVTVNDSLREIVNRVSKVFGLRFFGVDCLEVDGRLEVLEVNDFPNYSSVPNASEVLARRVLMRAVA</sequence>
<dbReference type="InterPro" id="IPR011761">
    <property type="entry name" value="ATP-grasp"/>
</dbReference>
<dbReference type="GO" id="GO:0046872">
    <property type="term" value="F:metal ion binding"/>
    <property type="evidence" value="ECO:0007669"/>
    <property type="project" value="InterPro"/>
</dbReference>
<dbReference type="PANTHER" id="PTHR21621:SF0">
    <property type="entry name" value="BETA-CITRYLGLUTAMATE SYNTHASE B-RELATED"/>
    <property type="match status" value="1"/>
</dbReference>
<dbReference type="InterPro" id="IPR013651">
    <property type="entry name" value="ATP-grasp_RimK-type"/>
</dbReference>
<name>A0A3N4CW13_9ACTN</name>
<dbReference type="PROSITE" id="PS50975">
    <property type="entry name" value="ATP_GRASP"/>
    <property type="match status" value="1"/>
</dbReference>
<dbReference type="Proteomes" id="UP000677180">
    <property type="component" value="Chromosome"/>
</dbReference>
<feature type="domain" description="ATP-grasp" evidence="2">
    <location>
        <begin position="96"/>
        <end position="264"/>
    </location>
</feature>
<dbReference type="EMBL" id="CP072385">
    <property type="protein sequence ID" value="QUC10278.1"/>
    <property type="molecule type" value="Genomic_DNA"/>
</dbReference>
<organism evidence="4 5">
    <name type="scientific">Arachnia propionica</name>
    <dbReference type="NCBI Taxonomy" id="1750"/>
    <lineage>
        <taxon>Bacteria</taxon>
        <taxon>Bacillati</taxon>
        <taxon>Actinomycetota</taxon>
        <taxon>Actinomycetes</taxon>
        <taxon>Propionibacteriales</taxon>
        <taxon>Propionibacteriaceae</taxon>
        <taxon>Arachnia</taxon>
    </lineage>
</organism>
<dbReference type="EC" id="6.3.2.-" evidence="4"/>
<dbReference type="GO" id="GO:0005524">
    <property type="term" value="F:ATP binding"/>
    <property type="evidence" value="ECO:0007669"/>
    <property type="project" value="UniProtKB-UniRule"/>
</dbReference>
<keyword evidence="1" id="KW-0067">ATP-binding</keyword>
<dbReference type="PANTHER" id="PTHR21621">
    <property type="entry name" value="RIBOSOMAL PROTEIN S6 MODIFICATION PROTEIN"/>
    <property type="match status" value="1"/>
</dbReference>
<reference evidence="3" key="2">
    <citation type="submission" date="2021-03" db="EMBL/GenBank/DDBJ databases">
        <title>Human Oral Microbial Genomes.</title>
        <authorList>
            <person name="Johnston C.D."/>
            <person name="Chen T."/>
            <person name="Dewhirst F.E."/>
        </authorList>
    </citation>
    <scope>NUCLEOTIDE SEQUENCE</scope>
    <source>
        <strain evidence="3">F0714</strain>
    </source>
</reference>
<dbReference type="GO" id="GO:0005737">
    <property type="term" value="C:cytoplasm"/>
    <property type="evidence" value="ECO:0007669"/>
    <property type="project" value="TreeGrafter"/>
</dbReference>
<keyword evidence="4" id="KW-0436">Ligase</keyword>
<gene>
    <name evidence="4" type="primary">lysX_1</name>
    <name evidence="3" type="ORF">J5A53_10770</name>
    <name evidence="4" type="ORF">NCTC12967_00959</name>
</gene>
<dbReference type="Gene3D" id="3.30.470.20">
    <property type="entry name" value="ATP-grasp fold, B domain"/>
    <property type="match status" value="1"/>
</dbReference>
<dbReference type="EMBL" id="LR134406">
    <property type="protein sequence ID" value="VEH69683.1"/>
    <property type="molecule type" value="Genomic_DNA"/>
</dbReference>
<dbReference type="GeneID" id="64406440"/>
<reference evidence="4 5" key="1">
    <citation type="submission" date="2018-12" db="EMBL/GenBank/DDBJ databases">
        <authorList>
            <consortium name="Pathogen Informatics"/>
        </authorList>
    </citation>
    <scope>NUCLEOTIDE SEQUENCE [LARGE SCALE GENOMIC DNA]</scope>
    <source>
        <strain evidence="4 5">NCTC12967</strain>
    </source>
</reference>
<evidence type="ECO:0000313" key="3">
    <source>
        <dbReference type="EMBL" id="QUC10278.1"/>
    </source>
</evidence>